<dbReference type="PANTHER" id="PTHR45749">
    <property type="match status" value="1"/>
</dbReference>
<feature type="compositionally biased region" description="Basic and acidic residues" evidence="2">
    <location>
        <begin position="1"/>
        <end position="18"/>
    </location>
</feature>
<reference evidence="5" key="2">
    <citation type="submission" date="2025-09" db="UniProtKB">
        <authorList>
            <consortium name="Ensembl"/>
        </authorList>
    </citation>
    <scope>IDENTIFICATION</scope>
</reference>
<feature type="compositionally biased region" description="Basic and acidic residues" evidence="2">
    <location>
        <begin position="57"/>
        <end position="96"/>
    </location>
</feature>
<feature type="coiled-coil region" evidence="1">
    <location>
        <begin position="546"/>
        <end position="573"/>
    </location>
</feature>
<sequence>MKAQREHSCKNEHLSKVDAEDEVEGEREEVEGEREGQQKRDRERIQGQGEQGQEEEGEHHSGEDMEEGEHHQDEEGESDRQDKLQGSDSERERRVPEPSPTISSGAGPHGMETVAAYFNLSSPPSSRRIQVQVPVQPMPESFPKTLQGGPRRSFRKYSQSKDAAYCFSCRHFSLPDAPRTVFTSFEGYRNWKKDTMKDSGFCSHARSEGHVNAMFAWTENKKMMDKNPSMFGLMDEQKKKQVPQKTIENEILECLAAMVKEEIIQEVKTSKQFSVIVDETKDVQKKEQMSFVLRYFYNGVVHESFLEFEVAEHLDAAALSGKIICFLEKHGLEYENNLVGQGYDGAAVMRGAHAGVQAKIKEVAKHAFCVHCSAHCLNLVIVDAVKSVADAGNFFSLLERLYVFMSGSYVHNKWLEVQREMFDGAPRELQQLSDTRWACRHIACGNVMDRLPAIVQVLEEIASENHPQRAVEVLQGTVIHSTLGQHVVPDSKHTFCVSVYYPVLDNMIGEIGRRFSNTNCNIMQGVQALNPSSPTFLREEAVLLLAEAYDSNIEDLKHELHQTRRVLDRKKGEKESPTTLMEFTQFLKPYEDVFYELFRLCNIAVVLPVSSASCEQSFSSLRLIKTYLRSTMTEKRLSSLAVLSIESKRTKALDLDTFVKRFAEQHGNRRIQLL</sequence>
<dbReference type="InterPro" id="IPR025398">
    <property type="entry name" value="DUF4371"/>
</dbReference>
<evidence type="ECO:0000259" key="3">
    <source>
        <dbReference type="Pfam" id="PF05699"/>
    </source>
</evidence>
<proteinExistence type="predicted"/>
<feature type="domain" description="DUF4371" evidence="4">
    <location>
        <begin position="233"/>
        <end position="354"/>
    </location>
</feature>
<dbReference type="PANTHER" id="PTHR45749:SF37">
    <property type="entry name" value="OS05G0311600 PROTEIN"/>
    <property type="match status" value="1"/>
</dbReference>
<evidence type="ECO:0000313" key="5">
    <source>
        <dbReference type="Ensembl" id="ENSDLAP00005071189.1"/>
    </source>
</evidence>
<dbReference type="Proteomes" id="UP000694389">
    <property type="component" value="Unassembled WGS sequence"/>
</dbReference>
<evidence type="ECO:0008006" key="7">
    <source>
        <dbReference type="Google" id="ProtNLM"/>
    </source>
</evidence>
<organism evidence="5 6">
    <name type="scientific">Dicentrarchus labrax</name>
    <name type="common">European seabass</name>
    <name type="synonym">Morone labrax</name>
    <dbReference type="NCBI Taxonomy" id="13489"/>
    <lineage>
        <taxon>Eukaryota</taxon>
        <taxon>Metazoa</taxon>
        <taxon>Chordata</taxon>
        <taxon>Craniata</taxon>
        <taxon>Vertebrata</taxon>
        <taxon>Euteleostomi</taxon>
        <taxon>Actinopterygii</taxon>
        <taxon>Neopterygii</taxon>
        <taxon>Teleostei</taxon>
        <taxon>Neoteleostei</taxon>
        <taxon>Acanthomorphata</taxon>
        <taxon>Eupercaria</taxon>
        <taxon>Moronidae</taxon>
        <taxon>Dicentrarchus</taxon>
    </lineage>
</organism>
<evidence type="ECO:0000313" key="6">
    <source>
        <dbReference type="Proteomes" id="UP000694389"/>
    </source>
</evidence>
<dbReference type="GeneTree" id="ENSGT00940000154356"/>
<dbReference type="InterPro" id="IPR008906">
    <property type="entry name" value="HATC_C_dom"/>
</dbReference>
<dbReference type="GO" id="GO:0046983">
    <property type="term" value="F:protein dimerization activity"/>
    <property type="evidence" value="ECO:0007669"/>
    <property type="project" value="InterPro"/>
</dbReference>
<feature type="region of interest" description="Disordered" evidence="2">
    <location>
        <begin position="1"/>
        <end position="110"/>
    </location>
</feature>
<keyword evidence="1" id="KW-0175">Coiled coil</keyword>
<keyword evidence="6" id="KW-1185">Reference proteome</keyword>
<evidence type="ECO:0000256" key="1">
    <source>
        <dbReference type="SAM" id="Coils"/>
    </source>
</evidence>
<feature type="compositionally biased region" description="Acidic residues" evidence="2">
    <location>
        <begin position="19"/>
        <end position="32"/>
    </location>
</feature>
<accession>A0A8P4KJH8</accession>
<name>A0A8P4KJH8_DICLA</name>
<feature type="compositionally biased region" description="Basic and acidic residues" evidence="2">
    <location>
        <begin position="33"/>
        <end position="45"/>
    </location>
</feature>
<reference evidence="5" key="1">
    <citation type="submission" date="2025-08" db="UniProtKB">
        <authorList>
            <consortium name="Ensembl"/>
        </authorList>
    </citation>
    <scope>IDENTIFICATION</scope>
</reference>
<protein>
    <recommendedName>
        <fullName evidence="7">Zinc finger MYM-type protein 1</fullName>
    </recommendedName>
</protein>
<evidence type="ECO:0000256" key="2">
    <source>
        <dbReference type="SAM" id="MobiDB-lite"/>
    </source>
</evidence>
<dbReference type="InterPro" id="IPR012337">
    <property type="entry name" value="RNaseH-like_sf"/>
</dbReference>
<dbReference type="Pfam" id="PF05699">
    <property type="entry name" value="Dimer_Tnp_hAT"/>
    <property type="match status" value="1"/>
</dbReference>
<feature type="domain" description="HAT C-terminal dimerisation" evidence="3">
    <location>
        <begin position="567"/>
        <end position="647"/>
    </location>
</feature>
<evidence type="ECO:0000259" key="4">
    <source>
        <dbReference type="Pfam" id="PF14291"/>
    </source>
</evidence>
<dbReference type="Pfam" id="PF14291">
    <property type="entry name" value="DUF4371"/>
    <property type="match status" value="1"/>
</dbReference>
<dbReference type="SUPFAM" id="SSF53098">
    <property type="entry name" value="Ribonuclease H-like"/>
    <property type="match status" value="1"/>
</dbReference>
<dbReference type="Ensembl" id="ENSDLAT00005026939.2">
    <property type="protein sequence ID" value="ENSDLAP00005071189.1"/>
    <property type="gene ID" value="ENSDLAG00005011493.2"/>
</dbReference>
<dbReference type="AlphaFoldDB" id="A0A8P4KJH8"/>